<sequence length="596" mass="65647">MSNTRNDDDDEQLPDAASPTNIDHVTEEEEEEDDYDDENEDNTDNVEGGPQQSPTTTVPTPLIQVESLVAGRARRSTAGNRLANLLHQEADAEDTLFLEDEDDVEFAAGEVEDMSDVQLESSSEDEDDAGPPAMNENGEQVDEDMEGERELQRIAKEAHAVKKRRAGEAFLKPRKRVTIKDPSTTTSTNAGASAQDSTETPSTDSSLRPRKKSERISWLPQDVYAVRASSRTLSLQNRTETMKRLEESEKRRLRTIKLMEAAAAKKDKTNPRVMTQEDRLREAKLTEEKNLKSLNRWEQNEAYRLEEQRKKLAALQNRRLVGPVVTFWSGTAEWDEKGKLMRVGKGLVEIIDGNDEGEGKKGKGRDEKRKSNKAGSTATSKAKGKEKATPEGEVDPSLQEVRQQDANIMPHSEKNSNLPSPQPPLSTSPSRPTSSTSDNQNPALSSGPTLLAPTPPDAASQSQVIRSNGALPILLEGILEYAALPDPSETKGPPPVKTTGEPAGESTTPTPLQAQVEPPRPKTEASTRNLVVLENFDAPDVQTREGIIKVLFPSESKRSWREYSIFSPSTLSNGVASWEHTLGGQTQLLRESRTDS</sequence>
<dbReference type="PANTHER" id="PTHR13275">
    <property type="entry name" value="YL-1 PROTEIN TRANSCRIPTION FACTOR-LIKE 1"/>
    <property type="match status" value="1"/>
</dbReference>
<feature type="compositionally biased region" description="Low complexity" evidence="1">
    <location>
        <begin position="427"/>
        <end position="437"/>
    </location>
</feature>
<dbReference type="GO" id="GO:0005634">
    <property type="term" value="C:nucleus"/>
    <property type="evidence" value="ECO:0007669"/>
    <property type="project" value="TreeGrafter"/>
</dbReference>
<evidence type="ECO:0000256" key="1">
    <source>
        <dbReference type="SAM" id="MobiDB-lite"/>
    </source>
</evidence>
<dbReference type="PANTHER" id="PTHR13275:SF4">
    <property type="entry name" value="VACUOLAR PROTEIN SORTING-ASSOCIATED PROTEIN 72 HOMOLOG"/>
    <property type="match status" value="1"/>
</dbReference>
<evidence type="ECO:0000313" key="3">
    <source>
        <dbReference type="EMBL" id="RPB14022.1"/>
    </source>
</evidence>
<dbReference type="EMBL" id="ML119120">
    <property type="protein sequence ID" value="RPB14022.1"/>
    <property type="molecule type" value="Genomic_DNA"/>
</dbReference>
<accession>A0A3N4KXP0</accession>
<name>A0A3N4KXP0_9PEZI</name>
<feature type="compositionally biased region" description="Low complexity" evidence="1">
    <location>
        <begin position="45"/>
        <end position="61"/>
    </location>
</feature>
<keyword evidence="4" id="KW-1185">Reference proteome</keyword>
<feature type="compositionally biased region" description="Basic and acidic residues" evidence="1">
    <location>
        <begin position="148"/>
        <end position="160"/>
    </location>
</feature>
<dbReference type="Proteomes" id="UP000277580">
    <property type="component" value="Unassembled WGS sequence"/>
</dbReference>
<feature type="compositionally biased region" description="Polar residues" evidence="1">
    <location>
        <begin position="438"/>
        <end position="447"/>
    </location>
</feature>
<feature type="region of interest" description="Disordered" evidence="1">
    <location>
        <begin position="352"/>
        <end position="464"/>
    </location>
</feature>
<dbReference type="OrthoDB" id="3942062at2759"/>
<feature type="compositionally biased region" description="Acidic residues" evidence="1">
    <location>
        <begin position="26"/>
        <end position="44"/>
    </location>
</feature>
<feature type="compositionally biased region" description="Basic and acidic residues" evidence="1">
    <location>
        <begin position="357"/>
        <end position="369"/>
    </location>
</feature>
<proteinExistence type="predicted"/>
<dbReference type="STRING" id="1392247.A0A3N4KXP0"/>
<evidence type="ECO:0000259" key="2">
    <source>
        <dbReference type="Pfam" id="PF05764"/>
    </source>
</evidence>
<feature type="compositionally biased region" description="Low complexity" evidence="1">
    <location>
        <begin position="183"/>
        <end position="194"/>
    </location>
</feature>
<organism evidence="3 4">
    <name type="scientific">Morchella conica CCBAS932</name>
    <dbReference type="NCBI Taxonomy" id="1392247"/>
    <lineage>
        <taxon>Eukaryota</taxon>
        <taxon>Fungi</taxon>
        <taxon>Dikarya</taxon>
        <taxon>Ascomycota</taxon>
        <taxon>Pezizomycotina</taxon>
        <taxon>Pezizomycetes</taxon>
        <taxon>Pezizales</taxon>
        <taxon>Morchellaceae</taxon>
        <taxon>Morchella</taxon>
    </lineage>
</organism>
<gene>
    <name evidence="3" type="ORF">P167DRAFT_521012</name>
</gene>
<feature type="domain" description="Vps72/YL1 N-terminal" evidence="2">
    <location>
        <begin position="72"/>
        <end position="329"/>
    </location>
</feature>
<dbReference type="InterPro" id="IPR046757">
    <property type="entry name" value="YL1_N"/>
</dbReference>
<dbReference type="InParanoid" id="A0A3N4KXP0"/>
<feature type="region of interest" description="Disordered" evidence="1">
    <location>
        <begin position="1"/>
        <end position="64"/>
    </location>
</feature>
<dbReference type="Pfam" id="PF05764">
    <property type="entry name" value="YL1"/>
    <property type="match status" value="1"/>
</dbReference>
<feature type="compositionally biased region" description="Polar residues" evidence="1">
    <location>
        <begin position="195"/>
        <end position="206"/>
    </location>
</feature>
<protein>
    <submittedName>
        <fullName evidence="3">YL1-domain-containing protein</fullName>
    </submittedName>
</protein>
<dbReference type="AlphaFoldDB" id="A0A3N4KXP0"/>
<evidence type="ECO:0000313" key="4">
    <source>
        <dbReference type="Proteomes" id="UP000277580"/>
    </source>
</evidence>
<feature type="compositionally biased region" description="Acidic residues" evidence="1">
    <location>
        <begin position="91"/>
        <end position="115"/>
    </location>
</feature>
<feature type="region of interest" description="Disordered" evidence="1">
    <location>
        <begin position="484"/>
        <end position="526"/>
    </location>
</feature>
<reference evidence="3 4" key="1">
    <citation type="journal article" date="2018" name="Nat. Ecol. Evol.">
        <title>Pezizomycetes genomes reveal the molecular basis of ectomycorrhizal truffle lifestyle.</title>
        <authorList>
            <person name="Murat C."/>
            <person name="Payen T."/>
            <person name="Noel B."/>
            <person name="Kuo A."/>
            <person name="Morin E."/>
            <person name="Chen J."/>
            <person name="Kohler A."/>
            <person name="Krizsan K."/>
            <person name="Balestrini R."/>
            <person name="Da Silva C."/>
            <person name="Montanini B."/>
            <person name="Hainaut M."/>
            <person name="Levati E."/>
            <person name="Barry K.W."/>
            <person name="Belfiori B."/>
            <person name="Cichocki N."/>
            <person name="Clum A."/>
            <person name="Dockter R.B."/>
            <person name="Fauchery L."/>
            <person name="Guy J."/>
            <person name="Iotti M."/>
            <person name="Le Tacon F."/>
            <person name="Lindquist E.A."/>
            <person name="Lipzen A."/>
            <person name="Malagnac F."/>
            <person name="Mello A."/>
            <person name="Molinier V."/>
            <person name="Miyauchi S."/>
            <person name="Poulain J."/>
            <person name="Riccioni C."/>
            <person name="Rubini A."/>
            <person name="Sitrit Y."/>
            <person name="Splivallo R."/>
            <person name="Traeger S."/>
            <person name="Wang M."/>
            <person name="Zifcakova L."/>
            <person name="Wipf D."/>
            <person name="Zambonelli A."/>
            <person name="Paolocci F."/>
            <person name="Nowrousian M."/>
            <person name="Ottonello S."/>
            <person name="Baldrian P."/>
            <person name="Spatafora J.W."/>
            <person name="Henrissat B."/>
            <person name="Nagy L.G."/>
            <person name="Aury J.M."/>
            <person name="Wincker P."/>
            <person name="Grigoriev I.V."/>
            <person name="Bonfante P."/>
            <person name="Martin F.M."/>
        </authorList>
    </citation>
    <scope>NUCLEOTIDE SEQUENCE [LARGE SCALE GENOMIC DNA]</scope>
    <source>
        <strain evidence="3 4">CCBAS932</strain>
    </source>
</reference>
<feature type="region of interest" description="Disordered" evidence="1">
    <location>
        <begin position="87"/>
        <end position="214"/>
    </location>
</feature>